<comment type="caution">
    <text evidence="12">The sequence shown here is derived from an EMBL/GenBank/DDBJ whole genome shotgun (WGS) entry which is preliminary data.</text>
</comment>
<dbReference type="InterPro" id="IPR003594">
    <property type="entry name" value="HATPase_dom"/>
</dbReference>
<dbReference type="PANTHER" id="PTHR43547">
    <property type="entry name" value="TWO-COMPONENT HISTIDINE KINASE"/>
    <property type="match status" value="1"/>
</dbReference>
<dbReference type="Gene3D" id="3.30.450.20">
    <property type="entry name" value="PAS domain"/>
    <property type="match status" value="4"/>
</dbReference>
<dbReference type="InterPro" id="IPR011006">
    <property type="entry name" value="CheY-like_superfamily"/>
</dbReference>
<name>A0ABW8XKM7_9CYAN</name>
<reference evidence="12 13" key="1">
    <citation type="submission" date="2024-07" db="EMBL/GenBank/DDBJ databases">
        <authorList>
            <person name="Tripathy S."/>
        </authorList>
    </citation>
    <scope>NUCLEOTIDE SEQUENCE [LARGE SCALE GENOMIC DNA]</scope>
    <source>
        <strain evidence="12 13">VB511288_2</strain>
    </source>
</reference>
<keyword evidence="5" id="KW-0902">Two-component regulatory system</keyword>
<dbReference type="Gene3D" id="3.30.450.40">
    <property type="match status" value="1"/>
</dbReference>
<dbReference type="PANTHER" id="PTHR43547:SF2">
    <property type="entry name" value="HYBRID SIGNAL TRANSDUCTION HISTIDINE KINASE C"/>
    <property type="match status" value="1"/>
</dbReference>
<keyword evidence="12" id="KW-0067">ATP-binding</keyword>
<dbReference type="CDD" id="cd16922">
    <property type="entry name" value="HATPase_EvgS-ArcB-TorS-like"/>
    <property type="match status" value="2"/>
</dbReference>
<organism evidence="12 13">
    <name type="scientific">Tolypothrix campylonemoides VB511288_2</name>
    <dbReference type="NCBI Taxonomy" id="3232311"/>
    <lineage>
        <taxon>Bacteria</taxon>
        <taxon>Bacillati</taxon>
        <taxon>Cyanobacteriota</taxon>
        <taxon>Cyanophyceae</taxon>
        <taxon>Nostocales</taxon>
        <taxon>Tolypothrichaceae</taxon>
        <taxon>Tolypothrix</taxon>
    </lineage>
</organism>
<evidence type="ECO:0000256" key="5">
    <source>
        <dbReference type="ARBA" id="ARBA00023012"/>
    </source>
</evidence>
<evidence type="ECO:0000256" key="1">
    <source>
        <dbReference type="ARBA" id="ARBA00000085"/>
    </source>
</evidence>
<proteinExistence type="predicted"/>
<dbReference type="Pfam" id="PF08447">
    <property type="entry name" value="PAS_3"/>
    <property type="match status" value="1"/>
</dbReference>
<dbReference type="InterPro" id="IPR000014">
    <property type="entry name" value="PAS"/>
</dbReference>
<dbReference type="Proteomes" id="UP001629223">
    <property type="component" value="Unassembled WGS sequence"/>
</dbReference>
<dbReference type="NCBIfam" id="TIGR00229">
    <property type="entry name" value="sensory_box"/>
    <property type="match status" value="2"/>
</dbReference>
<keyword evidence="4" id="KW-0808">Transferase</keyword>
<dbReference type="PROSITE" id="PS50109">
    <property type="entry name" value="HIS_KIN"/>
    <property type="match status" value="2"/>
</dbReference>
<gene>
    <name evidence="12" type="ORF">AB0756_34885</name>
</gene>
<dbReference type="CDD" id="cd17574">
    <property type="entry name" value="REC_OmpR"/>
    <property type="match status" value="1"/>
</dbReference>
<dbReference type="InterPro" id="IPR013656">
    <property type="entry name" value="PAS_4"/>
</dbReference>
<keyword evidence="13" id="KW-1185">Reference proteome</keyword>
<dbReference type="Gene3D" id="3.40.50.2300">
    <property type="match status" value="2"/>
</dbReference>
<dbReference type="SUPFAM" id="SSF55781">
    <property type="entry name" value="GAF domain-like"/>
    <property type="match status" value="1"/>
</dbReference>
<comment type="catalytic activity">
    <reaction evidence="1">
        <text>ATP + protein L-histidine = ADP + protein N-phospho-L-histidine.</text>
        <dbReference type="EC" id="2.7.13.3"/>
    </reaction>
</comment>
<dbReference type="PROSITE" id="PS50112">
    <property type="entry name" value="PAS"/>
    <property type="match status" value="1"/>
</dbReference>
<evidence type="ECO:0000313" key="13">
    <source>
        <dbReference type="Proteomes" id="UP001629223"/>
    </source>
</evidence>
<dbReference type="Pfam" id="PF00072">
    <property type="entry name" value="Response_reg"/>
    <property type="match status" value="2"/>
</dbReference>
<evidence type="ECO:0000256" key="2">
    <source>
        <dbReference type="ARBA" id="ARBA00012438"/>
    </source>
</evidence>
<dbReference type="InterPro" id="IPR013655">
    <property type="entry name" value="PAS_fold_3"/>
</dbReference>
<feature type="modified residue" description="4-aspartylphosphate" evidence="6">
    <location>
        <position position="1471"/>
    </location>
</feature>
<dbReference type="Gene3D" id="1.10.287.130">
    <property type="match status" value="2"/>
</dbReference>
<evidence type="ECO:0000259" key="8">
    <source>
        <dbReference type="PROSITE" id="PS50109"/>
    </source>
</evidence>
<dbReference type="InterPro" id="IPR036097">
    <property type="entry name" value="HisK_dim/P_sf"/>
</dbReference>
<dbReference type="InterPro" id="IPR036890">
    <property type="entry name" value="HATPase_C_sf"/>
</dbReference>
<dbReference type="SMART" id="SM00448">
    <property type="entry name" value="REC"/>
    <property type="match status" value="2"/>
</dbReference>
<feature type="coiled-coil region" evidence="7">
    <location>
        <begin position="1148"/>
        <end position="1175"/>
    </location>
</feature>
<feature type="domain" description="Histidine kinase" evidence="8">
    <location>
        <begin position="1182"/>
        <end position="1400"/>
    </location>
</feature>
<evidence type="ECO:0000256" key="3">
    <source>
        <dbReference type="ARBA" id="ARBA00022553"/>
    </source>
</evidence>
<dbReference type="InterPro" id="IPR005467">
    <property type="entry name" value="His_kinase_dom"/>
</dbReference>
<dbReference type="SUPFAM" id="SSF55785">
    <property type="entry name" value="PYP-like sensor domain (PAS domain)"/>
    <property type="match status" value="3"/>
</dbReference>
<dbReference type="Pfam" id="PF02518">
    <property type="entry name" value="HATPase_c"/>
    <property type="match status" value="2"/>
</dbReference>
<evidence type="ECO:0000259" key="10">
    <source>
        <dbReference type="PROSITE" id="PS50112"/>
    </source>
</evidence>
<dbReference type="Gene3D" id="2.10.70.100">
    <property type="match status" value="1"/>
</dbReference>
<dbReference type="EMBL" id="JBFPMW010000016">
    <property type="protein sequence ID" value="MFL9822229.1"/>
    <property type="molecule type" value="Genomic_DNA"/>
</dbReference>
<dbReference type="InterPro" id="IPR000700">
    <property type="entry name" value="PAS-assoc_C"/>
</dbReference>
<dbReference type="SMART" id="SM00387">
    <property type="entry name" value="HATPase_c"/>
    <property type="match status" value="2"/>
</dbReference>
<feature type="coiled-coil region" evidence="7">
    <location>
        <begin position="758"/>
        <end position="787"/>
    </location>
</feature>
<dbReference type="InterPro" id="IPR029016">
    <property type="entry name" value="GAF-like_dom_sf"/>
</dbReference>
<evidence type="ECO:0000256" key="7">
    <source>
        <dbReference type="SAM" id="Coils"/>
    </source>
</evidence>
<dbReference type="GO" id="GO:0005524">
    <property type="term" value="F:ATP binding"/>
    <property type="evidence" value="ECO:0007669"/>
    <property type="project" value="UniProtKB-KW"/>
</dbReference>
<protein>
    <recommendedName>
        <fullName evidence="2">histidine kinase</fullName>
        <ecNumber evidence="2">2.7.13.3</ecNumber>
    </recommendedName>
</protein>
<accession>A0ABW8XKM7</accession>
<dbReference type="SMART" id="SM00086">
    <property type="entry name" value="PAC"/>
    <property type="match status" value="2"/>
</dbReference>
<dbReference type="CDD" id="cd00082">
    <property type="entry name" value="HisKA"/>
    <property type="match status" value="2"/>
</dbReference>
<evidence type="ECO:0000259" key="11">
    <source>
        <dbReference type="PROSITE" id="PS50113"/>
    </source>
</evidence>
<dbReference type="SUPFAM" id="SSF47384">
    <property type="entry name" value="Homodimeric domain of signal transducing histidine kinase"/>
    <property type="match status" value="2"/>
</dbReference>
<feature type="domain" description="PAS" evidence="10">
    <location>
        <begin position="788"/>
        <end position="858"/>
    </location>
</feature>
<feature type="modified residue" description="4-aspartylphosphate" evidence="6">
    <location>
        <position position="698"/>
    </location>
</feature>
<sequence>MEVKERMAQQQVTEQLFAGKGEMAMRMRSHDWSKTSLGAVETWSQSLKTAVRIMLTSSQPMWVWWGEELLNLYNDAYRPIMGGKHPAMFARPASEVWREIWDEVGPRAESTMLNNEGTYDESLLLIMERNGYPEETYYTFSYSPIPDDRGNPGGIICANTDDTKRIIGERQLALLQELAARTADARTFDEACVLSARCLETNLYDLPFAMIYLVDLEQQRVVLAGTSGIDRNHPAVPETVHLNSDSAWSFAQVIQTQKPVRIADLVSVFGNLPTGAWNRPPHQAVVVPIAPSGETGRSGLLVAGLNPLRLFDDTYHSFINLVAGQISASIANANAYEEERKRAEALAEIDRAKTTFFSNVSHEFRTPLTLMLSPLEELTNTLNERLQPDEREQLQLIQRNGLRLQKLVNTLLDFSRIEAGRIQALYEPTDLAAFTAELVSVFRSLIERAGMTLALDCPPLSEPVYVDREMWEKIVFNLMSNAFKFTFSGSITVRLQPLGRSVELRVTDTGVGIPETELPRLFERFHRVSGTRSRTYEGSGIGLALVQQLVKLHGGTIHVTSQVDCGTTFTISLPFGSAHLPPERLRRAEGKGLEATRTLTSTALGADPYVLEASRWLPESNFGLPILDFALEDNRGEFNFSSLNKAHQSKILLVDDNADMRDYVKRLLSQYWDVETVSDGLEALEFIARQLPDLVLSDVMMPRLDGFGLLRELRTNSRTKEIPIILLSARAGEESRIEGLEAGADDYLIKPFSARELLARVESNLKLAQLRQAAAQQEQALRMEVQAAKDSLESVLTRIADQFLGLDREWRYTYVNEQVTQVTGIPRENLLGRRIWEVFPDTTETQFYTEVHRALAEQVPVQFEYFYRRWNRWFENHVYPSTNGVSIIVTEITERKQAEAALQQREAELRLITDAVPVLISFIDSEQRYRFNSQKYEEWFGQPVTAIYGKPMWEVLGDTAYERVRPYVEQVLSGEQVTYESEVAYQYGGTRYIYATYVPRFDNRGNVEGFVALVNDISNLKQVEIALRKSEERLKVAQLAAKIGAWDWDLATGSVFWSEEYYTLYGLDPSIPSTYENWLATVIESDRENADRSVREALQQQQSHLNFEFRICHPTQGIRWFGFLSQIFYNSNGKPQRAIGISIDITDRKAAETEREQLLAREQAAREQAETANRIKDEFLAVLSHELRSPLNPILGWSKLLQIGNLDAAQTTQALATIERNAKLQSELIEDLLDVSRILQGKLTLNVTAVSLTPILRAAIETVRLAAEAKLIKIETNLSANLGQILGDATRLQQIIWNLLSNAVKFTPEGGRVKVQLEPVDNQAQITVVDTGKGIPANFLPYVFDYFRQADGSTTRQFGGLGLGLAIVRHLVELHGGTICAASRGEGLGATFTVRLPLIPIQPMVEPADNLSEQALDLSGVQVLLVDDEADSRDFISFVLEQAGAKVIAATTAGEAFAAFTQSHPDAILSDIGMPDMDGYMLLQQIRALPVEQMGQIPALALTAYAGDFNQQKALQAGFQQHLAKPVEPEVLVAAIANLVKRNSL</sequence>
<dbReference type="Pfam" id="PF00512">
    <property type="entry name" value="HisKA"/>
    <property type="match status" value="2"/>
</dbReference>
<dbReference type="Gene3D" id="3.30.565.10">
    <property type="entry name" value="Histidine kinase-like ATPase, C-terminal domain"/>
    <property type="match status" value="2"/>
</dbReference>
<dbReference type="SUPFAM" id="SSF52172">
    <property type="entry name" value="CheY-like"/>
    <property type="match status" value="2"/>
</dbReference>
<dbReference type="Pfam" id="PF08448">
    <property type="entry name" value="PAS_4"/>
    <property type="match status" value="2"/>
</dbReference>
<dbReference type="PRINTS" id="PR00344">
    <property type="entry name" value="BCTRLSENSOR"/>
</dbReference>
<dbReference type="InterPro" id="IPR001789">
    <property type="entry name" value="Sig_transdc_resp-reg_receiver"/>
</dbReference>
<keyword evidence="3 6" id="KW-0597">Phosphoprotein</keyword>
<feature type="domain" description="PAC" evidence="11">
    <location>
        <begin position="1105"/>
        <end position="1157"/>
    </location>
</feature>
<keyword evidence="4" id="KW-0418">Kinase</keyword>
<dbReference type="EC" id="2.7.13.3" evidence="2"/>
<feature type="domain" description="Response regulatory" evidence="9">
    <location>
        <begin position="650"/>
        <end position="765"/>
    </location>
</feature>
<feature type="domain" description="Response regulatory" evidence="9">
    <location>
        <begin position="1422"/>
        <end position="1540"/>
    </location>
</feature>
<evidence type="ECO:0000256" key="4">
    <source>
        <dbReference type="ARBA" id="ARBA00022777"/>
    </source>
</evidence>
<dbReference type="CDD" id="cd17580">
    <property type="entry name" value="REC_2_DhkD-like"/>
    <property type="match status" value="1"/>
</dbReference>
<evidence type="ECO:0000313" key="12">
    <source>
        <dbReference type="EMBL" id="MFL9822229.1"/>
    </source>
</evidence>
<dbReference type="InterPro" id="IPR004358">
    <property type="entry name" value="Sig_transdc_His_kin-like_C"/>
</dbReference>
<keyword evidence="7" id="KW-0175">Coiled coil</keyword>
<feature type="domain" description="PAC" evidence="11">
    <location>
        <begin position="977"/>
        <end position="1029"/>
    </location>
</feature>
<dbReference type="RefSeq" id="WP_408104037.1">
    <property type="nucleotide sequence ID" value="NZ_JBFPMW010000016.1"/>
</dbReference>
<keyword evidence="12" id="KW-0547">Nucleotide-binding</keyword>
<dbReference type="SMART" id="SM00388">
    <property type="entry name" value="HisKA"/>
    <property type="match status" value="2"/>
</dbReference>
<dbReference type="SUPFAM" id="SSF55874">
    <property type="entry name" value="ATPase domain of HSP90 chaperone/DNA topoisomerase II/histidine kinase"/>
    <property type="match status" value="2"/>
</dbReference>
<dbReference type="CDD" id="cd00130">
    <property type="entry name" value="PAS"/>
    <property type="match status" value="2"/>
</dbReference>
<dbReference type="PROSITE" id="PS50110">
    <property type="entry name" value="RESPONSE_REGULATORY"/>
    <property type="match status" value="2"/>
</dbReference>
<evidence type="ECO:0000259" key="9">
    <source>
        <dbReference type="PROSITE" id="PS50110"/>
    </source>
</evidence>
<dbReference type="InterPro" id="IPR001610">
    <property type="entry name" value="PAC"/>
</dbReference>
<dbReference type="InterPro" id="IPR035965">
    <property type="entry name" value="PAS-like_dom_sf"/>
</dbReference>
<dbReference type="PROSITE" id="PS50113">
    <property type="entry name" value="PAC"/>
    <property type="match status" value="2"/>
</dbReference>
<feature type="domain" description="Histidine kinase" evidence="8">
    <location>
        <begin position="359"/>
        <end position="577"/>
    </location>
</feature>
<evidence type="ECO:0000256" key="6">
    <source>
        <dbReference type="PROSITE-ProRule" id="PRU00169"/>
    </source>
</evidence>
<feature type="coiled-coil region" evidence="7">
    <location>
        <begin position="326"/>
        <end position="353"/>
    </location>
</feature>
<dbReference type="SMART" id="SM00091">
    <property type="entry name" value="PAS"/>
    <property type="match status" value="3"/>
</dbReference>
<dbReference type="InterPro" id="IPR003661">
    <property type="entry name" value="HisK_dim/P_dom"/>
</dbReference>